<dbReference type="InterPro" id="IPR029057">
    <property type="entry name" value="PRTase-like"/>
</dbReference>
<organism evidence="3 4">
    <name type="scientific">Gilliamella apis</name>
    <dbReference type="NCBI Taxonomy" id="1970738"/>
    <lineage>
        <taxon>Bacteria</taxon>
        <taxon>Pseudomonadati</taxon>
        <taxon>Pseudomonadota</taxon>
        <taxon>Gammaproteobacteria</taxon>
        <taxon>Orbales</taxon>
        <taxon>Orbaceae</taxon>
        <taxon>Gilliamella</taxon>
    </lineage>
</organism>
<feature type="domain" description="Phosphoribosyltransferase" evidence="2">
    <location>
        <begin position="129"/>
        <end position="220"/>
    </location>
</feature>
<reference evidence="3 4" key="1">
    <citation type="submission" date="2017-03" db="EMBL/GenBank/DDBJ databases">
        <title>Comparative genomics of honeybee gut symbionts reveal geographically distinct and subgroup specific antibiotic resistance.</title>
        <authorList>
            <person name="Ludvigsen J."/>
            <person name="Porcellato D."/>
            <person name="Labee-Lund T.M."/>
            <person name="Amdam G.V."/>
            <person name="Rudi K."/>
        </authorList>
    </citation>
    <scope>NUCLEOTIDE SEQUENCE [LARGE SCALE GENOMIC DNA]</scope>
    <source>
        <strain evidence="3 4">A-4-12</strain>
    </source>
</reference>
<dbReference type="EMBL" id="NASK01000104">
    <property type="protein sequence ID" value="OTQ48081.1"/>
    <property type="molecule type" value="Genomic_DNA"/>
</dbReference>
<evidence type="ECO:0000256" key="1">
    <source>
        <dbReference type="ARBA" id="ARBA00008007"/>
    </source>
</evidence>
<evidence type="ECO:0000313" key="3">
    <source>
        <dbReference type="EMBL" id="OTQ48081.1"/>
    </source>
</evidence>
<name>A0A242NRG5_9GAMM</name>
<dbReference type="AlphaFoldDB" id="A0A242NRG5"/>
<evidence type="ECO:0000313" key="4">
    <source>
        <dbReference type="Proteomes" id="UP000194968"/>
    </source>
</evidence>
<dbReference type="PANTHER" id="PTHR47505">
    <property type="entry name" value="DNA UTILIZATION PROTEIN YHGH"/>
    <property type="match status" value="1"/>
</dbReference>
<gene>
    <name evidence="3" type="ORF">B6D06_11455</name>
</gene>
<sequence length="223" mass="25972">MRCILCNMPLVLPHHGICSQCVKNLPKFNKICYQCSLPHSLSTKICYRCRDKQPYWDEMVAVTEYTAPLKKLIQHLKFYRKTELTNALARLMFLAWYQRRLSSGLVKPDIVTCVPLHHFRYWSRGFNQAALLAKPIARWLNCDFQPYLLSRKSVAHDQKYLSRKQRITNVETLFSCRDDLTNQSIMLIDDIVTTGNTINAISQQLKHCGANYIQVVCLCRTIL</sequence>
<dbReference type="InterPro" id="IPR051910">
    <property type="entry name" value="ComF/GntX_DNA_util-trans"/>
</dbReference>
<evidence type="ECO:0000259" key="2">
    <source>
        <dbReference type="Pfam" id="PF00156"/>
    </source>
</evidence>
<accession>A0A242NRG5</accession>
<dbReference type="RefSeq" id="WP_086321183.1">
    <property type="nucleotide sequence ID" value="NZ_NASK01000104.1"/>
</dbReference>
<dbReference type="Proteomes" id="UP000194968">
    <property type="component" value="Unassembled WGS sequence"/>
</dbReference>
<dbReference type="CDD" id="cd06223">
    <property type="entry name" value="PRTases_typeI"/>
    <property type="match status" value="1"/>
</dbReference>
<dbReference type="PANTHER" id="PTHR47505:SF1">
    <property type="entry name" value="DNA UTILIZATION PROTEIN YHGH"/>
    <property type="match status" value="1"/>
</dbReference>
<dbReference type="SUPFAM" id="SSF53271">
    <property type="entry name" value="PRTase-like"/>
    <property type="match status" value="1"/>
</dbReference>
<dbReference type="Pfam" id="PF00156">
    <property type="entry name" value="Pribosyltran"/>
    <property type="match status" value="1"/>
</dbReference>
<dbReference type="OrthoDB" id="9793412at2"/>
<protein>
    <recommendedName>
        <fullName evidence="2">Phosphoribosyltransferase domain-containing protein</fullName>
    </recommendedName>
</protein>
<dbReference type="Gene3D" id="3.40.50.2020">
    <property type="match status" value="1"/>
</dbReference>
<dbReference type="InterPro" id="IPR000836">
    <property type="entry name" value="PRTase_dom"/>
</dbReference>
<comment type="similarity">
    <text evidence="1">Belongs to the ComF/GntX family.</text>
</comment>
<proteinExistence type="inferred from homology"/>
<comment type="caution">
    <text evidence="3">The sequence shown here is derived from an EMBL/GenBank/DDBJ whole genome shotgun (WGS) entry which is preliminary data.</text>
</comment>